<gene>
    <name evidence="2" type="ORF">SCHCODRAFT_112463</name>
</gene>
<protein>
    <submittedName>
        <fullName evidence="2">Uncharacterized protein</fullName>
    </submittedName>
</protein>
<evidence type="ECO:0000313" key="3">
    <source>
        <dbReference type="Proteomes" id="UP000007431"/>
    </source>
</evidence>
<feature type="compositionally biased region" description="Low complexity" evidence="1">
    <location>
        <begin position="986"/>
        <end position="1011"/>
    </location>
</feature>
<dbReference type="KEGG" id="scm:SCHCO_02671478"/>
<dbReference type="InParanoid" id="D8QF25"/>
<feature type="region of interest" description="Disordered" evidence="1">
    <location>
        <begin position="38"/>
        <end position="66"/>
    </location>
</feature>
<evidence type="ECO:0000313" key="2">
    <source>
        <dbReference type="EMBL" id="EFI93337.1"/>
    </source>
</evidence>
<name>D8QF25_SCHCM</name>
<evidence type="ECO:0000256" key="1">
    <source>
        <dbReference type="SAM" id="MobiDB-lite"/>
    </source>
</evidence>
<feature type="compositionally biased region" description="Basic and acidic residues" evidence="1">
    <location>
        <begin position="1026"/>
        <end position="1036"/>
    </location>
</feature>
<keyword evidence="3" id="KW-1185">Reference proteome</keyword>
<dbReference type="HOGENOM" id="CLU_283304_0_0_1"/>
<dbReference type="Proteomes" id="UP000007431">
    <property type="component" value="Unassembled WGS sequence"/>
</dbReference>
<dbReference type="EMBL" id="GL377311">
    <property type="protein sequence ID" value="EFI93337.1"/>
    <property type="molecule type" value="Genomic_DNA"/>
</dbReference>
<accession>D8QF25</accession>
<feature type="non-terminal residue" evidence="2">
    <location>
        <position position="1100"/>
    </location>
</feature>
<feature type="compositionally biased region" description="Low complexity" evidence="1">
    <location>
        <begin position="498"/>
        <end position="518"/>
    </location>
</feature>
<dbReference type="RefSeq" id="XP_003028240.1">
    <property type="nucleotide sequence ID" value="XM_003028194.1"/>
</dbReference>
<feature type="region of interest" description="Disordered" evidence="1">
    <location>
        <begin position="488"/>
        <end position="530"/>
    </location>
</feature>
<proteinExistence type="predicted"/>
<organism evidence="3">
    <name type="scientific">Schizophyllum commune (strain H4-8 / FGSC 9210)</name>
    <name type="common">Split gill fungus</name>
    <dbReference type="NCBI Taxonomy" id="578458"/>
    <lineage>
        <taxon>Eukaryota</taxon>
        <taxon>Fungi</taxon>
        <taxon>Dikarya</taxon>
        <taxon>Basidiomycota</taxon>
        <taxon>Agaricomycotina</taxon>
        <taxon>Agaricomycetes</taxon>
        <taxon>Agaricomycetidae</taxon>
        <taxon>Agaricales</taxon>
        <taxon>Schizophyllaceae</taxon>
        <taxon>Schizophyllum</taxon>
    </lineage>
</organism>
<dbReference type="VEuPathDB" id="FungiDB:SCHCODRAFT_02671478"/>
<feature type="compositionally biased region" description="Polar residues" evidence="1">
    <location>
        <begin position="973"/>
        <end position="983"/>
    </location>
</feature>
<dbReference type="OrthoDB" id="2745729at2759"/>
<sequence>MDGNLLQELDRDFAALLLNGAVSLDAASPTSTLVTATSANAVSPTPAPTALPRTSGSSAATPEKRPSLTQHVKFMDDYFAMGNRDNSMTRKAHARDRKSVCGRCSEDCQRTHWCAGHKADCASFAQPPLAKTFDPSNRSDVPWPVDPIFASANRNGVGVWMSVAGDIAHIMDPPYAPPEGYVSEPLNSGPPSWARWAGLDDPSRLVPGPSLHKYFGGCLANFRFVVQNRRKDGQAMAIIGGDIMLTVNSVLKEGLLPEDLAHVRFERIDEDKVAMHVFPWIDYTGRTRAAIVEINGVAAPKGDFSAEGGEYRPPERPSGKPWDRVLDWDRAEVILAPGDFAIICAQFRLGDAHAFRSYPRVLHTTLGAGIPCIKMGVRDVNRTASELRSDLYSNFTPPLDPDGNVFMLQAGTDIKYIWEYFEPLRGPNPDDFLPKRIGKRATQREESMKRIYPAKSRSAVLDMDPELASALQNEFARLILETHFSSDLSDNASGVPMPEASSSSSRGTRPSTESGATQRGRRKTAAARARAHDNEMWGIYHEPVAGVVADENAARKAHKRDAKENCGRCGKEKAAGTRLQTCSRCKYVIGRVGEELIADIPPSPQVDQSVRKSFNGREHWRHGHKVECTAFVHPPLAKTFDSAQRPDVPWPIDPIFARVKENGLGVWVTASPLMGHTMQPAYVPADGEYTKTIPPPSFLRWIQQETASPMELLTGALKKFSGPTLVTLRIMVQNRRTDGRIFAVFGEQTRFSLACDELKEYVLPEERDRCSYQTLHGIDLMWFPPWQDYNDRTRVALLEINGVEAPRGTVGPDLEYQPPEKPTGAPWNRVVDWKRACVALAPGDFAVYSAQYRIGDGVTLTDLPQALTRAACVGPLTYISRNVTDKEPDWAELVETEVSIIAGWPLPPPGMTPVLAEVDIPYVDKYYEPYYELGPDAFLVQRYGMRAKRLMEDLLKAAPEEVRQASAFYTPPAATSSPLTQAPKQPAASPERSPASSVPVVPSNQPAASSKPPAPSPTPSAALSERSAKLADRVDLQDSSPLILGFPYKSTSPAEETQSDPEADSDVEACEAGSDSENSPDSEGEGDPDSEDNRRGCCIA</sequence>
<feature type="region of interest" description="Disordered" evidence="1">
    <location>
        <begin position="970"/>
        <end position="1100"/>
    </location>
</feature>
<dbReference type="AlphaFoldDB" id="D8QF25"/>
<dbReference type="GeneID" id="9591731"/>
<dbReference type="eggNOG" id="ENOG502T246">
    <property type="taxonomic scope" value="Eukaryota"/>
</dbReference>
<feature type="compositionally biased region" description="Basic and acidic residues" evidence="1">
    <location>
        <begin position="1091"/>
        <end position="1100"/>
    </location>
</feature>
<feature type="compositionally biased region" description="Acidic residues" evidence="1">
    <location>
        <begin position="1057"/>
        <end position="1069"/>
    </location>
</feature>
<feature type="compositionally biased region" description="Acidic residues" evidence="1">
    <location>
        <begin position="1078"/>
        <end position="1090"/>
    </location>
</feature>
<reference evidence="2 3" key="1">
    <citation type="journal article" date="2010" name="Nat. Biotechnol.">
        <title>Genome sequence of the model mushroom Schizophyllum commune.</title>
        <authorList>
            <person name="Ohm R.A."/>
            <person name="de Jong J.F."/>
            <person name="Lugones L.G."/>
            <person name="Aerts A."/>
            <person name="Kothe E."/>
            <person name="Stajich J.E."/>
            <person name="de Vries R.P."/>
            <person name="Record E."/>
            <person name="Levasseur A."/>
            <person name="Baker S.E."/>
            <person name="Bartholomew K.A."/>
            <person name="Coutinho P.M."/>
            <person name="Erdmann S."/>
            <person name="Fowler T.J."/>
            <person name="Gathman A.C."/>
            <person name="Lombard V."/>
            <person name="Henrissat B."/>
            <person name="Knabe N."/>
            <person name="Kuees U."/>
            <person name="Lilly W.W."/>
            <person name="Lindquist E."/>
            <person name="Lucas S."/>
            <person name="Magnuson J.K."/>
            <person name="Piumi F."/>
            <person name="Raudaskoski M."/>
            <person name="Salamov A."/>
            <person name="Schmutz J."/>
            <person name="Schwarze F.W.M.R."/>
            <person name="vanKuyk P.A."/>
            <person name="Horton J.S."/>
            <person name="Grigoriev I.V."/>
            <person name="Woesten H.A.B."/>
        </authorList>
    </citation>
    <scope>NUCLEOTIDE SEQUENCE [LARGE SCALE GENOMIC DNA]</scope>
    <source>
        <strain evidence="3">H4-8 / FGSC 9210</strain>
    </source>
</reference>